<sequence>MRSPSFWKRLFAFTAASAMLVVPFRFLTVNAVVRESDAKPSASVSSVSDVTDGIYDGVLMKMTDLSYVNLAAEVGQSMDEMEREALVHRGPKSLLDEIERVNNMDWHETYAEAVHEFFADLRGWRVLAVDNEEAQAGFYAVAYQKGSDVVISYRGTTNNVMDLVADAGIYLSVPNMIDQLNPAKSFFALACARASQAVHQSPIHVVLTGHSMGGWLAQSVYLEERKAAGPWDIAGVIVFNSIGTGFQPMADPSVAIKDYHFDGDVFSRYGTSLGSVIDVPNPDPDASVYDKHQMYEFYHYFYPYADGTVTAPAAGERA</sequence>
<name>A0ABT6XVX2_ALISE</name>
<dbReference type="EMBL" id="JASGCB010000003">
    <property type="protein sequence ID" value="MDI9259239.1"/>
    <property type="molecule type" value="Genomic_DNA"/>
</dbReference>
<dbReference type="Gene3D" id="3.40.50.1820">
    <property type="entry name" value="alpha/beta hydrolase"/>
    <property type="match status" value="1"/>
</dbReference>
<accession>A0ABT6XVX2</accession>
<comment type="caution">
    <text evidence="2">The sequence shown here is derived from an EMBL/GenBank/DDBJ whole genome shotgun (WGS) entry which is preliminary data.</text>
</comment>
<gene>
    <name evidence="2" type="ORF">QID03_03490</name>
</gene>
<dbReference type="InterPro" id="IPR029058">
    <property type="entry name" value="AB_hydrolase_fold"/>
</dbReference>
<feature type="chain" id="PRO_5046548444" evidence="1">
    <location>
        <begin position="32"/>
        <end position="318"/>
    </location>
</feature>
<evidence type="ECO:0000313" key="2">
    <source>
        <dbReference type="EMBL" id="MDI9259239.1"/>
    </source>
</evidence>
<proteinExistence type="predicted"/>
<keyword evidence="1" id="KW-0732">Signal</keyword>
<reference evidence="2 3" key="1">
    <citation type="submission" date="2023-04" db="EMBL/GenBank/DDBJ databases">
        <title>A. sendaiensis sub sp. chiapanensis a novel subspecie with specific adaptation in bacterial cell wall isolated from an active volcano.</title>
        <authorList>
            <person name="Alvarez Gutierrez P.E."/>
            <person name="Ortiz Cortes L.Y."/>
        </authorList>
    </citation>
    <scope>NUCLEOTIDE SEQUENCE [LARGE SCALE GENOMIC DNA]</scope>
    <source>
        <strain evidence="2 3">PA2</strain>
    </source>
</reference>
<dbReference type="RefSeq" id="WP_283202797.1">
    <property type="nucleotide sequence ID" value="NZ_JASGCB010000003.1"/>
</dbReference>
<organism evidence="2 3">
    <name type="scientific">Alicyclobacillus sendaiensis PA2</name>
    <dbReference type="NCBI Taxonomy" id="3029425"/>
    <lineage>
        <taxon>Bacteria</taxon>
        <taxon>Bacillati</taxon>
        <taxon>Bacillota</taxon>
        <taxon>Bacilli</taxon>
        <taxon>Bacillales</taxon>
        <taxon>Alicyclobacillaceae</taxon>
        <taxon>Alicyclobacillus</taxon>
    </lineage>
</organism>
<evidence type="ECO:0000313" key="3">
    <source>
        <dbReference type="Proteomes" id="UP001529245"/>
    </source>
</evidence>
<dbReference type="SUPFAM" id="SSF53474">
    <property type="entry name" value="alpha/beta-Hydrolases"/>
    <property type="match status" value="1"/>
</dbReference>
<feature type="signal peptide" evidence="1">
    <location>
        <begin position="1"/>
        <end position="31"/>
    </location>
</feature>
<evidence type="ECO:0000256" key="1">
    <source>
        <dbReference type="SAM" id="SignalP"/>
    </source>
</evidence>
<dbReference type="Proteomes" id="UP001529245">
    <property type="component" value="Unassembled WGS sequence"/>
</dbReference>
<keyword evidence="3" id="KW-1185">Reference proteome</keyword>
<protein>
    <submittedName>
        <fullName evidence="2">DUF2974 domain-containing protein</fullName>
    </submittedName>
</protein>